<dbReference type="RefSeq" id="WP_075066366.1">
    <property type="nucleotide sequence ID" value="NZ_LKAJ02000001.1"/>
</dbReference>
<sequence>MSDWLKRITSIISQQSDHVITREIKRAFTPLQNENQPLSRFTTTSVRTDPTFAKRLPTTVHEKSTTLPVEEKENMPKAPIDSDDNLKALKRLRDLPRGTNVDSRIAAIKDLLGETEIFKTLKMLRWPQGVVCPRCRSSNVVRRDPPADAIDQRHFYVCLNCKGEGDPSDFDDFTGLPIGSIHALRQWILCWYLIGFCSVNQIAKVLGLSLQEVLQIASIGNDLASLPDLEDKQKKELFAQKERKAQEKRTARANVELNEEYTRSESRSPLKPGYKSKK</sequence>
<reference evidence="4" key="2">
    <citation type="journal article" date="2016" name="Genome Announc.">
        <title>Draft Genome Sequences of Two Novel Amoeba-Resistant Intranuclear Bacteria, 'Candidatus Berkiella cookevillensis' and 'Candidatus Berkiella aquae'.</title>
        <authorList>
            <person name="Mehari Y.T."/>
            <person name="Arivett B.A."/>
            <person name="Farone A.L."/>
            <person name="Gunderson J.H."/>
            <person name="Farone M.B."/>
        </authorList>
    </citation>
    <scope>NUCLEOTIDE SEQUENCE</scope>
    <source>
        <strain evidence="4">HT99</strain>
    </source>
</reference>
<dbReference type="EMBL" id="LKAJ01000006">
    <property type="protein sequence ID" value="KRG21186.1"/>
    <property type="molecule type" value="Genomic_DNA"/>
</dbReference>
<evidence type="ECO:0000256" key="1">
    <source>
        <dbReference type="SAM" id="MobiDB-lite"/>
    </source>
</evidence>
<organism evidence="3">
    <name type="scientific">Candidatus Berkiella aquae</name>
    <dbReference type="NCBI Taxonomy" id="295108"/>
    <lineage>
        <taxon>Bacteria</taxon>
        <taxon>Pseudomonadati</taxon>
        <taxon>Pseudomonadota</taxon>
        <taxon>Gammaproteobacteria</taxon>
        <taxon>Candidatus Berkiellales</taxon>
        <taxon>Candidatus Berkiellaceae</taxon>
        <taxon>Candidatus Berkiella</taxon>
    </lineage>
</organism>
<comment type="caution">
    <text evidence="3">The sequence shown here is derived from an EMBL/GenBank/DDBJ whole genome shotgun (WGS) entry which is preliminary data.</text>
</comment>
<dbReference type="Pfam" id="PF12760">
    <property type="entry name" value="Zn_ribbon_IS1595"/>
    <property type="match status" value="1"/>
</dbReference>
<evidence type="ECO:0000313" key="5">
    <source>
        <dbReference type="Proteomes" id="UP000051497"/>
    </source>
</evidence>
<evidence type="ECO:0000259" key="2">
    <source>
        <dbReference type="Pfam" id="PF12760"/>
    </source>
</evidence>
<keyword evidence="5" id="KW-1185">Reference proteome</keyword>
<dbReference type="Proteomes" id="UP000051497">
    <property type="component" value="Unassembled WGS sequence"/>
</dbReference>
<reference evidence="3" key="1">
    <citation type="submission" date="2015-09" db="EMBL/GenBank/DDBJ databases">
        <title>Draft Genome Sequences of Two Novel Amoeba-resistant Intranuclear Bacteria, Candidatus Berkiella cookevillensis and Candidatus Berkiella aquae.</title>
        <authorList>
            <person name="Mehari Y.T."/>
            <person name="Arivett B.A."/>
            <person name="Farone A.L."/>
            <person name="Gunderson J.H."/>
            <person name="Farone M.B."/>
        </authorList>
    </citation>
    <scope>NUCLEOTIDE SEQUENCE [LARGE SCALE GENOMIC DNA]</scope>
    <source>
        <strain evidence="3">HT99</strain>
    </source>
</reference>
<evidence type="ECO:0000313" key="4">
    <source>
        <dbReference type="EMBL" id="MCS5711147.1"/>
    </source>
</evidence>
<reference evidence="4" key="3">
    <citation type="submission" date="2021-06" db="EMBL/GenBank/DDBJ databases">
        <title>Genomic Description and Analysis of Intracellular Bacteria, Candidatus Berkiella cookevillensis and Candidatus Berkiella aquae.</title>
        <authorList>
            <person name="Kidane D.T."/>
            <person name="Mehari Y.T."/>
            <person name="Rice F.C."/>
            <person name="Arivett B.A."/>
            <person name="Farone A.L."/>
            <person name="Berk S.G."/>
            <person name="Farone M.B."/>
        </authorList>
    </citation>
    <scope>NUCLEOTIDE SEQUENCE</scope>
    <source>
        <strain evidence="4">HT99</strain>
    </source>
</reference>
<feature type="compositionally biased region" description="Basic and acidic residues" evidence="1">
    <location>
        <begin position="241"/>
        <end position="250"/>
    </location>
</feature>
<dbReference type="EMBL" id="LKAJ02000001">
    <property type="protein sequence ID" value="MCS5711147.1"/>
    <property type="molecule type" value="Genomic_DNA"/>
</dbReference>
<dbReference type="InterPro" id="IPR024442">
    <property type="entry name" value="Transposase_Zn_ribbon"/>
</dbReference>
<accession>A0A0Q9YTZ3</accession>
<dbReference type="STRING" id="295108.HT99x_01742"/>
<dbReference type="OrthoDB" id="5756752at2"/>
<name>A0A0Q9YTZ3_9GAMM</name>
<evidence type="ECO:0000313" key="3">
    <source>
        <dbReference type="EMBL" id="KRG21186.1"/>
    </source>
</evidence>
<proteinExistence type="predicted"/>
<feature type="region of interest" description="Disordered" evidence="1">
    <location>
        <begin position="241"/>
        <end position="278"/>
    </location>
</feature>
<dbReference type="AlphaFoldDB" id="A0A0Q9YTZ3"/>
<gene>
    <name evidence="4" type="ORF">HT99x_006860</name>
    <name evidence="3" type="ORF">HT99x_01742</name>
</gene>
<protein>
    <submittedName>
        <fullName evidence="3 4">Transposase</fullName>
    </submittedName>
</protein>
<feature type="domain" description="Transposase zinc-ribbon" evidence="2">
    <location>
        <begin position="114"/>
        <end position="161"/>
    </location>
</feature>